<evidence type="ECO:0000313" key="2">
    <source>
        <dbReference type="Proteomes" id="UP000735302"/>
    </source>
</evidence>
<gene>
    <name evidence="1" type="ORF">PoB_004680700</name>
</gene>
<dbReference type="Proteomes" id="UP000735302">
    <property type="component" value="Unassembled WGS sequence"/>
</dbReference>
<protein>
    <submittedName>
        <fullName evidence="1">Uncharacterized protein</fullName>
    </submittedName>
</protein>
<accession>A0AAV4BLS5</accession>
<name>A0AAV4BLS5_9GAST</name>
<sequence length="126" mass="13952">MLHVINRGLKTKERVAVYPLIVTNQRSQPQREGRGMSVDSDQSTVAATKEKVAVCQLIVTNQRSQPQKRSNFRQPQFASGIPRQLPEFSVRVCYFRMSHSCAQLPVGGIVGLSGRNVCQVVSVRGA</sequence>
<proteinExistence type="predicted"/>
<dbReference type="AlphaFoldDB" id="A0AAV4BLS5"/>
<keyword evidence="2" id="KW-1185">Reference proteome</keyword>
<evidence type="ECO:0000313" key="1">
    <source>
        <dbReference type="EMBL" id="GFO20302.1"/>
    </source>
</evidence>
<comment type="caution">
    <text evidence="1">The sequence shown here is derived from an EMBL/GenBank/DDBJ whole genome shotgun (WGS) entry which is preliminary data.</text>
</comment>
<dbReference type="EMBL" id="BLXT01005154">
    <property type="protein sequence ID" value="GFO20302.1"/>
    <property type="molecule type" value="Genomic_DNA"/>
</dbReference>
<reference evidence="1 2" key="1">
    <citation type="journal article" date="2021" name="Elife">
        <title>Chloroplast acquisition without the gene transfer in kleptoplastic sea slugs, Plakobranchus ocellatus.</title>
        <authorList>
            <person name="Maeda T."/>
            <person name="Takahashi S."/>
            <person name="Yoshida T."/>
            <person name="Shimamura S."/>
            <person name="Takaki Y."/>
            <person name="Nagai Y."/>
            <person name="Toyoda A."/>
            <person name="Suzuki Y."/>
            <person name="Arimoto A."/>
            <person name="Ishii H."/>
            <person name="Satoh N."/>
            <person name="Nishiyama T."/>
            <person name="Hasebe M."/>
            <person name="Maruyama T."/>
            <person name="Minagawa J."/>
            <person name="Obokata J."/>
            <person name="Shigenobu S."/>
        </authorList>
    </citation>
    <scope>NUCLEOTIDE SEQUENCE [LARGE SCALE GENOMIC DNA]</scope>
</reference>
<organism evidence="1 2">
    <name type="scientific">Plakobranchus ocellatus</name>
    <dbReference type="NCBI Taxonomy" id="259542"/>
    <lineage>
        <taxon>Eukaryota</taxon>
        <taxon>Metazoa</taxon>
        <taxon>Spiralia</taxon>
        <taxon>Lophotrochozoa</taxon>
        <taxon>Mollusca</taxon>
        <taxon>Gastropoda</taxon>
        <taxon>Heterobranchia</taxon>
        <taxon>Euthyneura</taxon>
        <taxon>Panpulmonata</taxon>
        <taxon>Sacoglossa</taxon>
        <taxon>Placobranchoidea</taxon>
        <taxon>Plakobranchidae</taxon>
        <taxon>Plakobranchus</taxon>
    </lineage>
</organism>